<evidence type="ECO:0000313" key="1">
    <source>
        <dbReference type="EMBL" id="MCH1626426.1"/>
    </source>
</evidence>
<reference evidence="1" key="1">
    <citation type="submission" date="2022-02" db="EMBL/GenBank/DDBJ databases">
        <title>Fredinandcohnia quinoae sp. nov. isolated from Chenopodium quinoa seeds.</title>
        <authorList>
            <person name="Saati-Santamaria Z."/>
            <person name="Flores-Felix J.D."/>
            <person name="Igual J.M."/>
            <person name="Velazquez E."/>
            <person name="Garcia-Fraile P."/>
            <person name="Martinez-Molina E."/>
        </authorList>
    </citation>
    <scope>NUCLEOTIDE SEQUENCE</scope>
    <source>
        <strain evidence="1">SECRCQ15</strain>
    </source>
</reference>
<dbReference type="Proteomes" id="UP001431131">
    <property type="component" value="Unassembled WGS sequence"/>
</dbReference>
<dbReference type="Pfam" id="PF01202">
    <property type="entry name" value="SKI"/>
    <property type="match status" value="1"/>
</dbReference>
<dbReference type="PANTHER" id="PTHR37816:SF2">
    <property type="entry name" value="DNA TOPOLOGY MODULATION PROTEIN FLAR-RELATED PROTEIN"/>
    <property type="match status" value="1"/>
</dbReference>
<proteinExistence type="predicted"/>
<dbReference type="Gene3D" id="3.40.50.300">
    <property type="entry name" value="P-loop containing nucleotide triphosphate hydrolases"/>
    <property type="match status" value="1"/>
</dbReference>
<dbReference type="SUPFAM" id="SSF52540">
    <property type="entry name" value="P-loop containing nucleoside triphosphate hydrolases"/>
    <property type="match status" value="1"/>
</dbReference>
<keyword evidence="2" id="KW-1185">Reference proteome</keyword>
<dbReference type="PANTHER" id="PTHR37816">
    <property type="entry name" value="YALI0E33011P"/>
    <property type="match status" value="1"/>
</dbReference>
<dbReference type="AlphaFoldDB" id="A0AAW5EAI2"/>
<dbReference type="InterPro" id="IPR027417">
    <property type="entry name" value="P-loop_NTPase"/>
</dbReference>
<dbReference type="EMBL" id="JAKTTI010000022">
    <property type="protein sequence ID" value="MCH1626426.1"/>
    <property type="molecule type" value="Genomic_DNA"/>
</dbReference>
<gene>
    <name evidence="1" type="ORF">MJG50_13890</name>
</gene>
<name>A0AAW5EAI2_9BACI</name>
<dbReference type="InterPro" id="IPR031322">
    <property type="entry name" value="Shikimate/glucono_kinase"/>
</dbReference>
<comment type="caution">
    <text evidence="1">The sequence shown here is derived from an EMBL/GenBank/DDBJ whole genome shotgun (WGS) entry which is preliminary data.</text>
</comment>
<accession>A0AAW5EAI2</accession>
<evidence type="ECO:0000313" key="2">
    <source>
        <dbReference type="Proteomes" id="UP001431131"/>
    </source>
</evidence>
<organism evidence="1 2">
    <name type="scientific">Fredinandcohnia quinoae</name>
    <dbReference type="NCBI Taxonomy" id="2918902"/>
    <lineage>
        <taxon>Bacteria</taxon>
        <taxon>Bacillati</taxon>
        <taxon>Bacillota</taxon>
        <taxon>Bacilli</taxon>
        <taxon>Bacillales</taxon>
        <taxon>Bacillaceae</taxon>
        <taxon>Fredinandcohnia</taxon>
    </lineage>
</organism>
<dbReference type="InterPro" id="IPR052922">
    <property type="entry name" value="Cytidylate_Kinase-2"/>
</dbReference>
<sequence>MKKRLPDKIHIVGSVGSGKTTLAKELSSKLNIPYYELDNVVWKRYETGDIRRTVLERLEYLHSIIHSESWIIEGVHTDDWVANSFLNADLIIFLDINYSVRTYRIIQRFLKQKLGIEKANYKPTKEIFLKMFKWNKQFENEGKRYFYENFGIYRDKMLVVRNKRDIVNYFNEFNRFTKPQ</sequence>
<protein>
    <submittedName>
        <fullName evidence="1">DNA topology modulation protein FlaR</fullName>
    </submittedName>
</protein>
<dbReference type="RefSeq" id="WP_240256343.1">
    <property type="nucleotide sequence ID" value="NZ_JAKTTI010000022.1"/>
</dbReference>